<keyword evidence="11 15" id="KW-1133">Transmembrane helix</keyword>
<comment type="caution">
    <text evidence="18">The sequence shown here is derived from an EMBL/GenBank/DDBJ whole genome shotgun (WGS) entry which is preliminary data.</text>
</comment>
<dbReference type="SMART" id="SM00388">
    <property type="entry name" value="HisKA"/>
    <property type="match status" value="1"/>
</dbReference>
<keyword evidence="6" id="KW-0808">Transferase</keyword>
<dbReference type="PROSITE" id="PS50885">
    <property type="entry name" value="HAMP"/>
    <property type="match status" value="1"/>
</dbReference>
<dbReference type="Pfam" id="PF00672">
    <property type="entry name" value="HAMP"/>
    <property type="match status" value="1"/>
</dbReference>
<evidence type="ECO:0000313" key="18">
    <source>
        <dbReference type="EMBL" id="SES27016.1"/>
    </source>
</evidence>
<dbReference type="SUPFAM" id="SSF55874">
    <property type="entry name" value="ATPase domain of HSP90 chaperone/DNA topoisomerase II/histidine kinase"/>
    <property type="match status" value="1"/>
</dbReference>
<evidence type="ECO:0000256" key="12">
    <source>
        <dbReference type="ARBA" id="ARBA00023012"/>
    </source>
</evidence>
<keyword evidence="10" id="KW-0067">ATP-binding</keyword>
<dbReference type="CDD" id="cd06225">
    <property type="entry name" value="HAMP"/>
    <property type="match status" value="1"/>
</dbReference>
<evidence type="ECO:0000256" key="14">
    <source>
        <dbReference type="SAM" id="Coils"/>
    </source>
</evidence>
<evidence type="ECO:0000256" key="11">
    <source>
        <dbReference type="ARBA" id="ARBA00022989"/>
    </source>
</evidence>
<dbReference type="OrthoDB" id="9813151at2"/>
<evidence type="ECO:0000256" key="2">
    <source>
        <dbReference type="ARBA" id="ARBA00004651"/>
    </source>
</evidence>
<evidence type="ECO:0000256" key="5">
    <source>
        <dbReference type="ARBA" id="ARBA00022553"/>
    </source>
</evidence>
<evidence type="ECO:0000313" key="19">
    <source>
        <dbReference type="Proteomes" id="UP000199318"/>
    </source>
</evidence>
<dbReference type="InterPro" id="IPR003594">
    <property type="entry name" value="HATPase_dom"/>
</dbReference>
<dbReference type="SUPFAM" id="SSF47384">
    <property type="entry name" value="Homodimeric domain of signal transducing histidine kinase"/>
    <property type="match status" value="1"/>
</dbReference>
<feature type="transmembrane region" description="Helical" evidence="15">
    <location>
        <begin position="12"/>
        <end position="32"/>
    </location>
</feature>
<dbReference type="EMBL" id="FOGV01000025">
    <property type="protein sequence ID" value="SES27016.1"/>
    <property type="molecule type" value="Genomic_DNA"/>
</dbReference>
<evidence type="ECO:0000256" key="3">
    <source>
        <dbReference type="ARBA" id="ARBA00012438"/>
    </source>
</evidence>
<evidence type="ECO:0000256" key="6">
    <source>
        <dbReference type="ARBA" id="ARBA00022679"/>
    </source>
</evidence>
<evidence type="ECO:0000259" key="17">
    <source>
        <dbReference type="PROSITE" id="PS50885"/>
    </source>
</evidence>
<dbReference type="SMART" id="SM00304">
    <property type="entry name" value="HAMP"/>
    <property type="match status" value="1"/>
</dbReference>
<feature type="transmembrane region" description="Helical" evidence="15">
    <location>
        <begin position="161"/>
        <end position="183"/>
    </location>
</feature>
<comment type="catalytic activity">
    <reaction evidence="1">
        <text>ATP + protein L-histidine = ADP + protein N-phospho-L-histidine.</text>
        <dbReference type="EC" id="2.7.13.3"/>
    </reaction>
</comment>
<evidence type="ECO:0000256" key="9">
    <source>
        <dbReference type="ARBA" id="ARBA00022777"/>
    </source>
</evidence>
<keyword evidence="19" id="KW-1185">Reference proteome</keyword>
<dbReference type="InterPro" id="IPR005467">
    <property type="entry name" value="His_kinase_dom"/>
</dbReference>
<dbReference type="GO" id="GO:0005524">
    <property type="term" value="F:ATP binding"/>
    <property type="evidence" value="ECO:0007669"/>
    <property type="project" value="UniProtKB-KW"/>
</dbReference>
<keyword evidence="4" id="KW-1003">Cell membrane</keyword>
<keyword evidence="12" id="KW-0902">Two-component regulatory system</keyword>
<name>A0A1H9VZ65_9BACI</name>
<dbReference type="PANTHER" id="PTHR45528:SF1">
    <property type="entry name" value="SENSOR HISTIDINE KINASE CPXA"/>
    <property type="match status" value="1"/>
</dbReference>
<dbReference type="EC" id="2.7.13.3" evidence="3"/>
<dbReference type="Gene3D" id="3.30.565.10">
    <property type="entry name" value="Histidine kinase-like ATPase, C-terminal domain"/>
    <property type="match status" value="1"/>
</dbReference>
<protein>
    <recommendedName>
        <fullName evidence="3">histidine kinase</fullName>
        <ecNumber evidence="3">2.7.13.3</ecNumber>
    </recommendedName>
</protein>
<keyword evidence="13 15" id="KW-0472">Membrane</keyword>
<organism evidence="18 19">
    <name type="scientific">Salisediminibacterium halotolerans</name>
    <dbReference type="NCBI Taxonomy" id="517425"/>
    <lineage>
        <taxon>Bacteria</taxon>
        <taxon>Bacillati</taxon>
        <taxon>Bacillota</taxon>
        <taxon>Bacilli</taxon>
        <taxon>Bacillales</taxon>
        <taxon>Bacillaceae</taxon>
        <taxon>Salisediminibacterium</taxon>
    </lineage>
</organism>
<dbReference type="InterPro" id="IPR036890">
    <property type="entry name" value="HATPase_C_sf"/>
</dbReference>
<dbReference type="InterPro" id="IPR050398">
    <property type="entry name" value="HssS/ArlS-like"/>
</dbReference>
<dbReference type="SMART" id="SM00387">
    <property type="entry name" value="HATPase_c"/>
    <property type="match status" value="1"/>
</dbReference>
<accession>A0A1H9VZ65</accession>
<keyword evidence="5" id="KW-0597">Phosphoprotein</keyword>
<dbReference type="AlphaFoldDB" id="A0A1H9VZ65"/>
<dbReference type="Gene3D" id="6.10.340.10">
    <property type="match status" value="1"/>
</dbReference>
<feature type="domain" description="HAMP" evidence="17">
    <location>
        <begin position="181"/>
        <end position="233"/>
    </location>
</feature>
<dbReference type="Gene3D" id="1.10.287.130">
    <property type="match status" value="1"/>
</dbReference>
<dbReference type="Pfam" id="PF02518">
    <property type="entry name" value="HATPase_c"/>
    <property type="match status" value="1"/>
</dbReference>
<dbReference type="FunFam" id="3.30.565.10:FF:000006">
    <property type="entry name" value="Sensor histidine kinase WalK"/>
    <property type="match status" value="1"/>
</dbReference>
<proteinExistence type="predicted"/>
<dbReference type="PRINTS" id="PR00344">
    <property type="entry name" value="BCTRLSENSOR"/>
</dbReference>
<dbReference type="Proteomes" id="UP000199318">
    <property type="component" value="Unassembled WGS sequence"/>
</dbReference>
<keyword evidence="8" id="KW-0547">Nucleotide-binding</keyword>
<keyword evidence="7 15" id="KW-0812">Transmembrane</keyword>
<comment type="subcellular location">
    <subcellularLocation>
        <location evidence="2">Cell membrane</location>
        <topology evidence="2">Multi-pass membrane protein</topology>
    </subcellularLocation>
</comment>
<dbReference type="InterPro" id="IPR004358">
    <property type="entry name" value="Sig_transdc_His_kin-like_C"/>
</dbReference>
<evidence type="ECO:0000256" key="4">
    <source>
        <dbReference type="ARBA" id="ARBA00022475"/>
    </source>
</evidence>
<dbReference type="GO" id="GO:0000155">
    <property type="term" value="F:phosphorelay sensor kinase activity"/>
    <property type="evidence" value="ECO:0007669"/>
    <property type="project" value="InterPro"/>
</dbReference>
<keyword evidence="9" id="KW-0418">Kinase</keyword>
<dbReference type="GO" id="GO:0005886">
    <property type="term" value="C:plasma membrane"/>
    <property type="evidence" value="ECO:0007669"/>
    <property type="project" value="UniProtKB-SubCell"/>
</dbReference>
<reference evidence="19" key="1">
    <citation type="submission" date="2016-10" db="EMBL/GenBank/DDBJ databases">
        <authorList>
            <person name="de Groot N.N."/>
        </authorList>
    </citation>
    <scope>NUCLEOTIDE SEQUENCE [LARGE SCALE GENOMIC DNA]</scope>
    <source>
        <strain evidence="19">10nlg</strain>
    </source>
</reference>
<evidence type="ECO:0000256" key="1">
    <source>
        <dbReference type="ARBA" id="ARBA00000085"/>
    </source>
</evidence>
<dbReference type="FunFam" id="1.10.287.130:FF:000001">
    <property type="entry name" value="Two-component sensor histidine kinase"/>
    <property type="match status" value="1"/>
</dbReference>
<dbReference type="STRING" id="1464123.SAMN05444126_12543"/>
<dbReference type="Pfam" id="PF00512">
    <property type="entry name" value="HisKA"/>
    <property type="match status" value="1"/>
</dbReference>
<dbReference type="RefSeq" id="WP_093074231.1">
    <property type="nucleotide sequence ID" value="NZ_FOGV01000025.1"/>
</dbReference>
<dbReference type="CDD" id="cd00082">
    <property type="entry name" value="HisKA"/>
    <property type="match status" value="1"/>
</dbReference>
<gene>
    <name evidence="18" type="ORF">SAMN05444126_12543</name>
</gene>
<evidence type="ECO:0000259" key="16">
    <source>
        <dbReference type="PROSITE" id="PS50109"/>
    </source>
</evidence>
<dbReference type="PROSITE" id="PS50109">
    <property type="entry name" value="HIS_KIN"/>
    <property type="match status" value="1"/>
</dbReference>
<keyword evidence="14" id="KW-0175">Coiled coil</keyword>
<dbReference type="InterPro" id="IPR036097">
    <property type="entry name" value="HisK_dim/P_sf"/>
</dbReference>
<evidence type="ECO:0000256" key="15">
    <source>
        <dbReference type="SAM" id="Phobius"/>
    </source>
</evidence>
<evidence type="ECO:0000256" key="13">
    <source>
        <dbReference type="ARBA" id="ARBA00023136"/>
    </source>
</evidence>
<sequence>MKNKLSLKIGLLFFVFILIIESILFIFLYFNLVNDRVDELLDGILIRGDNHRDVLEQSFTEETVHHVAVMETNAPNTVAITDEHNRVIESSEPVTSEMASLMAHTDTGPHEGRILSDDWRNDPYVVSESPIVINDEIEGYVYMLSDAGNIRTIINQLTNQFILAGILTLALTAGTIFLLTRFITAPIVRMREATERMSKGELDITLGYVRNDELGELEFSIRKLAQDLEKVKQERNDFLASIAHELRTPLTYLKGYADMAGREATKEKDRAEYLVILKEEAEQLNKLVNNLFELAKLDQNTFSIEKQRLPIRQPIDAVAKMMEPLLKEKGITLNIRCPEDLYADIDPERFQQVILNLVDNAVKYSHPSSAIQIIVAEGENEITINVSDQGEGIAKHHLPYLFDRLYRVDKSRSREFGGSGIGLAIVKKIIEAHGGSIEAKSVVGKGTEMIISLKKTCGDMSINE</sequence>
<feature type="coiled-coil region" evidence="14">
    <location>
        <begin position="214"/>
        <end position="241"/>
    </location>
</feature>
<dbReference type="InterPro" id="IPR003660">
    <property type="entry name" value="HAMP_dom"/>
</dbReference>
<dbReference type="SUPFAM" id="SSF158472">
    <property type="entry name" value="HAMP domain-like"/>
    <property type="match status" value="1"/>
</dbReference>
<evidence type="ECO:0000256" key="7">
    <source>
        <dbReference type="ARBA" id="ARBA00022692"/>
    </source>
</evidence>
<dbReference type="PANTHER" id="PTHR45528">
    <property type="entry name" value="SENSOR HISTIDINE KINASE CPXA"/>
    <property type="match status" value="1"/>
</dbReference>
<evidence type="ECO:0000256" key="8">
    <source>
        <dbReference type="ARBA" id="ARBA00022741"/>
    </source>
</evidence>
<dbReference type="InterPro" id="IPR003661">
    <property type="entry name" value="HisK_dim/P_dom"/>
</dbReference>
<feature type="domain" description="Histidine kinase" evidence="16">
    <location>
        <begin position="241"/>
        <end position="457"/>
    </location>
</feature>
<evidence type="ECO:0000256" key="10">
    <source>
        <dbReference type="ARBA" id="ARBA00022840"/>
    </source>
</evidence>